<dbReference type="AlphaFoldDB" id="A0A6I2KXJ0"/>
<proteinExistence type="predicted"/>
<evidence type="ECO:0000313" key="3">
    <source>
        <dbReference type="Proteomes" id="UP000433309"/>
    </source>
</evidence>
<dbReference type="InterPro" id="IPR041705">
    <property type="entry name" value="PIN_Sll0205"/>
</dbReference>
<comment type="caution">
    <text evidence="2">The sequence shown here is derived from an EMBL/GenBank/DDBJ whole genome shotgun (WGS) entry which is preliminary data.</text>
</comment>
<keyword evidence="3" id="KW-1185">Reference proteome</keyword>
<organism evidence="2 3">
    <name type="scientific">Duganella guangzhouensis</name>
    <dbReference type="NCBI Taxonomy" id="2666084"/>
    <lineage>
        <taxon>Bacteria</taxon>
        <taxon>Pseudomonadati</taxon>
        <taxon>Pseudomonadota</taxon>
        <taxon>Betaproteobacteria</taxon>
        <taxon>Burkholderiales</taxon>
        <taxon>Oxalobacteraceae</taxon>
        <taxon>Telluria group</taxon>
        <taxon>Duganella</taxon>
    </lineage>
</organism>
<evidence type="ECO:0000259" key="1">
    <source>
        <dbReference type="Pfam" id="PF01850"/>
    </source>
</evidence>
<dbReference type="SUPFAM" id="SSF88723">
    <property type="entry name" value="PIN domain-like"/>
    <property type="match status" value="1"/>
</dbReference>
<feature type="domain" description="PIN" evidence="1">
    <location>
        <begin position="4"/>
        <end position="118"/>
    </location>
</feature>
<reference evidence="2 3" key="1">
    <citation type="submission" date="2019-11" db="EMBL/GenBank/DDBJ databases">
        <title>Novel species isolated from a subtropical stream in China.</title>
        <authorList>
            <person name="Lu H."/>
        </authorList>
    </citation>
    <scope>NUCLEOTIDE SEQUENCE [LARGE SCALE GENOMIC DNA]</scope>
    <source>
        <strain evidence="2 3">FT80W</strain>
    </source>
</reference>
<dbReference type="PANTHER" id="PTHR36173">
    <property type="entry name" value="RIBONUCLEASE VAPC16-RELATED"/>
    <property type="match status" value="1"/>
</dbReference>
<protein>
    <submittedName>
        <fullName evidence="2">PIN domain-containing protein</fullName>
    </submittedName>
</protein>
<dbReference type="EMBL" id="WKJK01000004">
    <property type="protein sequence ID" value="MRW90240.1"/>
    <property type="molecule type" value="Genomic_DNA"/>
</dbReference>
<dbReference type="InterPro" id="IPR052919">
    <property type="entry name" value="TA_system_RNase"/>
</dbReference>
<sequence>MQLLLDTHVMLWCLQGSRRLSKPTRARILTAREVYVSSVSIWELSIKVSAGKLDLDVDELVAELPNVGLHELHVSHRHALSVGHLPLIHRDPFDRMLIAQANCESMTLLTADRILASYSSLVELI</sequence>
<evidence type="ECO:0000313" key="2">
    <source>
        <dbReference type="EMBL" id="MRW90240.1"/>
    </source>
</evidence>
<gene>
    <name evidence="2" type="ORF">GJ699_09610</name>
</gene>
<dbReference type="Pfam" id="PF01850">
    <property type="entry name" value="PIN"/>
    <property type="match status" value="1"/>
</dbReference>
<dbReference type="PANTHER" id="PTHR36173:SF2">
    <property type="entry name" value="RIBONUCLEASE VAPC16"/>
    <property type="match status" value="1"/>
</dbReference>
<accession>A0A6I2KXJ0</accession>
<name>A0A6I2KXJ0_9BURK</name>
<dbReference type="Proteomes" id="UP000433309">
    <property type="component" value="Unassembled WGS sequence"/>
</dbReference>
<dbReference type="CDD" id="cd09872">
    <property type="entry name" value="PIN_Sll0205-like"/>
    <property type="match status" value="1"/>
</dbReference>
<dbReference type="InterPro" id="IPR002716">
    <property type="entry name" value="PIN_dom"/>
</dbReference>
<dbReference type="InterPro" id="IPR029060">
    <property type="entry name" value="PIN-like_dom_sf"/>
</dbReference>
<dbReference type="Gene3D" id="3.40.50.1010">
    <property type="entry name" value="5'-nuclease"/>
    <property type="match status" value="1"/>
</dbReference>
<dbReference type="RefSeq" id="WP_371867513.1">
    <property type="nucleotide sequence ID" value="NZ_WKJK01000004.1"/>
</dbReference>